<reference evidence="2 3" key="1">
    <citation type="journal article" date="2006" name="Proc. Natl. Acad. Sci. U.S.A.">
        <title>Genomic analysis of the uncultivated marine crenarchaeote Cenarchaeum symbiosum.</title>
        <authorList>
            <person name="Hallam S.J."/>
            <person name="Konstantinidis K.T."/>
            <person name="Putnam N."/>
            <person name="Schleper C."/>
            <person name="Watanabe Y."/>
            <person name="Sugahara J."/>
            <person name="Preston C."/>
            <person name="de la Torre J."/>
            <person name="Richardson P.M."/>
            <person name="DeLong E.F."/>
        </authorList>
    </citation>
    <scope>NUCLEOTIDE SEQUENCE [LARGE SCALE GENOMIC DNA]</scope>
    <source>
        <strain evidence="3">A</strain>
    </source>
</reference>
<dbReference type="AlphaFoldDB" id="A0RVM7"/>
<accession>A0RVM7</accession>
<gene>
    <name evidence="2" type="ordered locus">CENSYa_0761</name>
</gene>
<dbReference type="HOGENOM" id="CLU_2366075_0_0_2"/>
<evidence type="ECO:0000313" key="3">
    <source>
        <dbReference type="Proteomes" id="UP000000758"/>
    </source>
</evidence>
<evidence type="ECO:0000256" key="1">
    <source>
        <dbReference type="SAM" id="MobiDB-lite"/>
    </source>
</evidence>
<organism evidence="2 3">
    <name type="scientific">Cenarchaeum symbiosum (strain A)</name>
    <dbReference type="NCBI Taxonomy" id="414004"/>
    <lineage>
        <taxon>Archaea</taxon>
        <taxon>Nitrososphaerota</taxon>
        <taxon>Candidatus Cenarchaeales</taxon>
        <taxon>Candidatus Cenarchaeaceae</taxon>
        <taxon>Candidatus Cenarchaeum</taxon>
    </lineage>
</organism>
<dbReference type="Proteomes" id="UP000000758">
    <property type="component" value="Chromosome"/>
</dbReference>
<feature type="region of interest" description="Disordered" evidence="1">
    <location>
        <begin position="1"/>
        <end position="27"/>
    </location>
</feature>
<proteinExistence type="predicted"/>
<sequence length="95" mass="10532">MRPVISWAASSDFGRRRSGGHTAAGEPPACSRIPCLFPAMGGGRLCWQPQIPYRALPCRAICHTGMFRARRPRPWEQVRSELSCPGLKLDLTTPK</sequence>
<dbReference type="STRING" id="414004.CENSYa_0761"/>
<protein>
    <submittedName>
        <fullName evidence="2">Uncharacterized protein</fullName>
    </submittedName>
</protein>
<dbReference type="EMBL" id="DP000238">
    <property type="protein sequence ID" value="ABK77394.1"/>
    <property type="molecule type" value="Genomic_DNA"/>
</dbReference>
<keyword evidence="3" id="KW-1185">Reference proteome</keyword>
<dbReference type="KEGG" id="csy:CENSYa_0761"/>
<dbReference type="EnsemblBacteria" id="ABK77394">
    <property type="protein sequence ID" value="ABK77394"/>
    <property type="gene ID" value="CENSYa_0761"/>
</dbReference>
<name>A0RVM7_CENSY</name>
<evidence type="ECO:0000313" key="2">
    <source>
        <dbReference type="EMBL" id="ABK77394.1"/>
    </source>
</evidence>